<evidence type="ECO:0000313" key="3">
    <source>
        <dbReference type="EMBL" id="GGM29206.1"/>
    </source>
</evidence>
<dbReference type="PRINTS" id="PR00080">
    <property type="entry name" value="SDRFAMILY"/>
</dbReference>
<organism evidence="3 4">
    <name type="scientific">Pseudomonas asuensis</name>
    <dbReference type="NCBI Taxonomy" id="1825787"/>
    <lineage>
        <taxon>Bacteria</taxon>
        <taxon>Pseudomonadati</taxon>
        <taxon>Pseudomonadota</taxon>
        <taxon>Gammaproteobacteria</taxon>
        <taxon>Pseudomonadales</taxon>
        <taxon>Pseudomonadaceae</taxon>
        <taxon>Pseudomonas</taxon>
    </lineage>
</organism>
<dbReference type="InterPro" id="IPR036291">
    <property type="entry name" value="NAD(P)-bd_dom_sf"/>
</dbReference>
<dbReference type="PRINTS" id="PR00081">
    <property type="entry name" value="GDHRDH"/>
</dbReference>
<keyword evidence="4" id="KW-1185">Reference proteome</keyword>
<comment type="caution">
    <text evidence="3">The sequence shown here is derived from an EMBL/GenBank/DDBJ whole genome shotgun (WGS) entry which is preliminary data.</text>
</comment>
<dbReference type="InterPro" id="IPR002347">
    <property type="entry name" value="SDR_fam"/>
</dbReference>
<keyword evidence="2" id="KW-0560">Oxidoreductase</keyword>
<dbReference type="PANTHER" id="PTHR42760">
    <property type="entry name" value="SHORT-CHAIN DEHYDROGENASES/REDUCTASES FAMILY MEMBER"/>
    <property type="match status" value="1"/>
</dbReference>
<dbReference type="RefSeq" id="WP_188868354.1">
    <property type="nucleotide sequence ID" value="NZ_BMNW01000015.1"/>
</dbReference>
<protein>
    <submittedName>
        <fullName evidence="3">Beta-ketoacyl-ACP reductase</fullName>
    </submittedName>
</protein>
<reference evidence="4" key="1">
    <citation type="journal article" date="2019" name="Int. J. Syst. Evol. Microbiol.">
        <title>The Global Catalogue of Microorganisms (GCM) 10K type strain sequencing project: providing services to taxonomists for standard genome sequencing and annotation.</title>
        <authorList>
            <consortium name="The Broad Institute Genomics Platform"/>
            <consortium name="The Broad Institute Genome Sequencing Center for Infectious Disease"/>
            <person name="Wu L."/>
            <person name="Ma J."/>
        </authorList>
    </citation>
    <scope>NUCLEOTIDE SEQUENCE [LARGE SCALE GENOMIC DNA]</scope>
    <source>
        <strain evidence="4">JCM 13501</strain>
    </source>
</reference>
<sequence length="253" mass="26514">MDRPSRHVLVTGGARGIGRAVVQQFCEGGERVTVFDLSFPNEALAHPERDPDSGNPFCHKVDLCDEMAVQQAVRDAEHNHGAINVLVCNAGGGSGSILDNRASVMSNAELQASLEQNLYSAINVCRACLPAMKGAGGGRIVLISSLNGLAALPLGSYAHYGIAKAALVQFGKYLARDLGTLGITVNMLAPGPIATPRLIERYSKDGLSMDAADAANKRWGQPYEVAHAVAFLASREAGHITGQVLSVDGGVLV</sequence>
<dbReference type="EMBL" id="BMNW01000015">
    <property type="protein sequence ID" value="GGM29206.1"/>
    <property type="molecule type" value="Genomic_DNA"/>
</dbReference>
<dbReference type="SUPFAM" id="SSF51735">
    <property type="entry name" value="NAD(P)-binding Rossmann-fold domains"/>
    <property type="match status" value="1"/>
</dbReference>
<evidence type="ECO:0000313" key="4">
    <source>
        <dbReference type="Proteomes" id="UP000616499"/>
    </source>
</evidence>
<dbReference type="PANTHER" id="PTHR42760:SF133">
    <property type="entry name" value="3-OXOACYL-[ACYL-CARRIER-PROTEIN] REDUCTASE"/>
    <property type="match status" value="1"/>
</dbReference>
<comment type="similarity">
    <text evidence="1">Belongs to the short-chain dehydrogenases/reductases (SDR) family.</text>
</comment>
<dbReference type="Proteomes" id="UP000616499">
    <property type="component" value="Unassembled WGS sequence"/>
</dbReference>
<name>A0ABQ2H434_9PSED</name>
<gene>
    <name evidence="3" type="ORF">GCM10009425_44660</name>
</gene>
<dbReference type="Gene3D" id="3.40.50.720">
    <property type="entry name" value="NAD(P)-binding Rossmann-like Domain"/>
    <property type="match status" value="1"/>
</dbReference>
<accession>A0ABQ2H434</accession>
<proteinExistence type="inferred from homology"/>
<dbReference type="CDD" id="cd05233">
    <property type="entry name" value="SDR_c"/>
    <property type="match status" value="1"/>
</dbReference>
<evidence type="ECO:0000256" key="1">
    <source>
        <dbReference type="ARBA" id="ARBA00006484"/>
    </source>
</evidence>
<evidence type="ECO:0000256" key="2">
    <source>
        <dbReference type="ARBA" id="ARBA00023002"/>
    </source>
</evidence>
<dbReference type="Pfam" id="PF13561">
    <property type="entry name" value="adh_short_C2"/>
    <property type="match status" value="1"/>
</dbReference>